<sequence>MGQQSAVDRAAMKQAADDIDASANVIKGLQTQLEGHKQQVRSAWEGNASMAFEQVFNRFNEDFTKVLRALEGMHQSLVQTKITYESKEEMSEQAVSKVQSLLNGTT</sequence>
<name>A0A372GE54_9ACTN</name>
<dbReference type="AlphaFoldDB" id="A0A372GE54"/>
<dbReference type="SUPFAM" id="SSF140453">
    <property type="entry name" value="EsxAB dimer-like"/>
    <property type="match status" value="1"/>
</dbReference>
<comment type="caution">
    <text evidence="2">The sequence shown here is derived from an EMBL/GenBank/DDBJ whole genome shotgun (WGS) entry which is preliminary data.</text>
</comment>
<keyword evidence="3" id="KW-1185">Reference proteome</keyword>
<evidence type="ECO:0000313" key="3">
    <source>
        <dbReference type="Proteomes" id="UP000262882"/>
    </source>
</evidence>
<dbReference type="NCBIfam" id="TIGR03930">
    <property type="entry name" value="WXG100_ESAT6"/>
    <property type="match status" value="1"/>
</dbReference>
<reference evidence="2 3" key="1">
    <citation type="submission" date="2018-08" db="EMBL/GenBank/DDBJ databases">
        <title>Actinomadura spongicola sp. nov., isolated from marine sponge Leucetta chagosensis.</title>
        <authorList>
            <person name="Li L."/>
            <person name="Lin H.W."/>
        </authorList>
    </citation>
    <scope>NUCLEOTIDE SEQUENCE [LARGE SCALE GENOMIC DNA]</scope>
    <source>
        <strain evidence="2 3">LHW52907</strain>
    </source>
</reference>
<organism evidence="2 3">
    <name type="scientific">Actinomadura spongiicola</name>
    <dbReference type="NCBI Taxonomy" id="2303421"/>
    <lineage>
        <taxon>Bacteria</taxon>
        <taxon>Bacillati</taxon>
        <taxon>Actinomycetota</taxon>
        <taxon>Actinomycetes</taxon>
        <taxon>Streptosporangiales</taxon>
        <taxon>Thermomonosporaceae</taxon>
        <taxon>Actinomadura</taxon>
    </lineage>
</organism>
<dbReference type="Pfam" id="PF06013">
    <property type="entry name" value="WXG100"/>
    <property type="match status" value="1"/>
</dbReference>
<gene>
    <name evidence="2" type="ORF">D0T12_21615</name>
</gene>
<dbReference type="Gene3D" id="1.10.287.1060">
    <property type="entry name" value="ESAT-6-like"/>
    <property type="match status" value="1"/>
</dbReference>
<dbReference type="Proteomes" id="UP000262882">
    <property type="component" value="Unassembled WGS sequence"/>
</dbReference>
<dbReference type="InterPro" id="IPR010310">
    <property type="entry name" value="T7SS_ESAT-6-like"/>
</dbReference>
<comment type="similarity">
    <text evidence="1">Belongs to the WXG100 family.</text>
</comment>
<dbReference type="RefSeq" id="WP_117401452.1">
    <property type="nucleotide sequence ID" value="NZ_QVNQ01000006.1"/>
</dbReference>
<dbReference type="EMBL" id="QVNQ01000006">
    <property type="protein sequence ID" value="RFS83620.1"/>
    <property type="molecule type" value="Genomic_DNA"/>
</dbReference>
<evidence type="ECO:0000313" key="2">
    <source>
        <dbReference type="EMBL" id="RFS83620.1"/>
    </source>
</evidence>
<dbReference type="OrthoDB" id="3729127at2"/>
<dbReference type="InterPro" id="IPR036689">
    <property type="entry name" value="ESAT-6-like_sf"/>
</dbReference>
<proteinExistence type="inferred from homology"/>
<accession>A0A372GE54</accession>
<protein>
    <recommendedName>
        <fullName evidence="1">ESAT-6-like protein</fullName>
    </recommendedName>
</protein>
<evidence type="ECO:0000256" key="1">
    <source>
        <dbReference type="RuleBase" id="RU362001"/>
    </source>
</evidence>